<evidence type="ECO:0000256" key="1">
    <source>
        <dbReference type="SAM" id="Phobius"/>
    </source>
</evidence>
<sequence length="123" mass="13480">MSSVLTFAGLSAVAITFSAFASLPIGWAFTVAFILTLGFVIEDVMRWRNARTDRWQLSEGQLIHDGPDGRSHVPLSEVVSAKHQFGGRVIVKLKSGQRIAIRYLPFPIQTAEQIDAARGPRAS</sequence>
<gene>
    <name evidence="2" type="ORF">GV827_09185</name>
</gene>
<organism evidence="2 3">
    <name type="scientific">Sulfitobacter sediminilitoris</name>
    <dbReference type="NCBI Taxonomy" id="2698830"/>
    <lineage>
        <taxon>Bacteria</taxon>
        <taxon>Pseudomonadati</taxon>
        <taxon>Pseudomonadota</taxon>
        <taxon>Alphaproteobacteria</taxon>
        <taxon>Rhodobacterales</taxon>
        <taxon>Roseobacteraceae</taxon>
        <taxon>Sulfitobacter</taxon>
    </lineage>
</organism>
<proteinExistence type="predicted"/>
<protein>
    <submittedName>
        <fullName evidence="2">Uncharacterized protein</fullName>
    </submittedName>
</protein>
<evidence type="ECO:0000313" key="3">
    <source>
        <dbReference type="Proteomes" id="UP000468591"/>
    </source>
</evidence>
<dbReference type="RefSeq" id="WP_164353487.1">
    <property type="nucleotide sequence ID" value="NZ_JAABNT010000004.1"/>
</dbReference>
<evidence type="ECO:0000313" key="2">
    <source>
        <dbReference type="EMBL" id="NEK22576.1"/>
    </source>
</evidence>
<keyword evidence="1" id="KW-0812">Transmembrane</keyword>
<comment type="caution">
    <text evidence="2">The sequence shown here is derived from an EMBL/GenBank/DDBJ whole genome shotgun (WGS) entry which is preliminary data.</text>
</comment>
<keyword evidence="1" id="KW-0472">Membrane</keyword>
<dbReference type="EMBL" id="JAABNT010000004">
    <property type="protein sequence ID" value="NEK22576.1"/>
    <property type="molecule type" value="Genomic_DNA"/>
</dbReference>
<feature type="transmembrane region" description="Helical" evidence="1">
    <location>
        <begin position="24"/>
        <end position="41"/>
    </location>
</feature>
<accession>A0A6P0CBP9</accession>
<name>A0A6P0CBP9_9RHOB</name>
<dbReference type="AlphaFoldDB" id="A0A6P0CBP9"/>
<keyword evidence="1" id="KW-1133">Transmembrane helix</keyword>
<keyword evidence="3" id="KW-1185">Reference proteome</keyword>
<dbReference type="Proteomes" id="UP000468591">
    <property type="component" value="Unassembled WGS sequence"/>
</dbReference>
<reference evidence="2 3" key="1">
    <citation type="submission" date="2020-01" db="EMBL/GenBank/DDBJ databases">
        <title>Sulfitobacter sediminilitoris sp. nov., isolated from a tidal flat.</title>
        <authorList>
            <person name="Park S."/>
            <person name="Yoon J.-H."/>
        </authorList>
    </citation>
    <scope>NUCLEOTIDE SEQUENCE [LARGE SCALE GENOMIC DNA]</scope>
    <source>
        <strain evidence="2 3">JBTF-M27</strain>
    </source>
</reference>